<proteinExistence type="predicted"/>
<dbReference type="Proteomes" id="UP000078546">
    <property type="component" value="Unassembled WGS sequence"/>
</dbReference>
<reference evidence="2" key="1">
    <citation type="submission" date="2016-05" db="EMBL/GenBank/DDBJ databases">
        <authorList>
            <person name="Naeem Raeece"/>
        </authorList>
    </citation>
    <scope>NUCLEOTIDE SEQUENCE [LARGE SCALE GENOMIC DNA]</scope>
</reference>
<dbReference type="EMBL" id="FLQV01001821">
    <property type="protein sequence ID" value="SBT00281.1"/>
    <property type="molecule type" value="Genomic_DNA"/>
</dbReference>
<evidence type="ECO:0000313" key="1">
    <source>
        <dbReference type="EMBL" id="SBT00281.1"/>
    </source>
</evidence>
<gene>
    <name evidence="1" type="ORF">POVCU1_058890</name>
</gene>
<dbReference type="AlphaFoldDB" id="A0A1A8X8X5"/>
<name>A0A1A8X8X5_PLAOA</name>
<dbReference type="InterPro" id="IPR008780">
    <property type="entry name" value="Plasmodium_Vir"/>
</dbReference>
<dbReference type="Pfam" id="PF05795">
    <property type="entry name" value="Plasmodium_Vir"/>
    <property type="match status" value="2"/>
</dbReference>
<protein>
    <submittedName>
        <fullName evidence="1">PIR Superfamily Protein</fullName>
    </submittedName>
</protein>
<accession>A0A1A8X8X5</accession>
<evidence type="ECO:0000313" key="2">
    <source>
        <dbReference type="Proteomes" id="UP000078546"/>
    </source>
</evidence>
<organism evidence="1 2">
    <name type="scientific">Plasmodium ovale curtisi</name>
    <dbReference type="NCBI Taxonomy" id="864141"/>
    <lineage>
        <taxon>Eukaryota</taxon>
        <taxon>Sar</taxon>
        <taxon>Alveolata</taxon>
        <taxon>Apicomplexa</taxon>
        <taxon>Aconoidasida</taxon>
        <taxon>Haemosporida</taxon>
        <taxon>Plasmodiidae</taxon>
        <taxon>Plasmodium</taxon>
        <taxon>Plasmodium (Plasmodium)</taxon>
    </lineage>
</organism>
<sequence length="330" mass="37842">MKEQGERKITYDMVDKLYFNNNNNMVMAESFAKTQSSMFDSTCEQIFTNSLNSDTIHKNICRTLLAFYHLSHISNRSKDSNNYCGYSNYWVNKQVREEDGTLKEHASDFFNIFSSFTNNDFTGSECKRYIYDLGDYIFGKMKMLFNYTEHYSNFTLKKKTDQNLSCTFANKCANMYKEHIVNCSTLSDEFCTKLKEFKNTLMEQLKSPNICAAEQEIILSIDRTMAESSFQKQSEEHTRASTISASTISASTISASTISASTFGTTMGVPLVLLLLYKFTPFGSWLSPQIGNIKNRFNISDNEQNDSLFNYSELNSSNEQYNVPYNIIGN</sequence>